<accession>A0A3A4KHC7</accession>
<proteinExistence type="predicted"/>
<name>A0A3A4KHC7_9NOCA</name>
<gene>
    <name evidence="2" type="ORF">D5S18_21065</name>
</gene>
<dbReference type="Proteomes" id="UP000266677">
    <property type="component" value="Unassembled WGS sequence"/>
</dbReference>
<organism evidence="2 3">
    <name type="scientific">Nocardia panacis</name>
    <dbReference type="NCBI Taxonomy" id="2340916"/>
    <lineage>
        <taxon>Bacteria</taxon>
        <taxon>Bacillati</taxon>
        <taxon>Actinomycetota</taxon>
        <taxon>Actinomycetes</taxon>
        <taxon>Mycobacteriales</taxon>
        <taxon>Nocardiaceae</taxon>
        <taxon>Nocardia</taxon>
    </lineage>
</organism>
<evidence type="ECO:0000313" key="3">
    <source>
        <dbReference type="Proteomes" id="UP000266677"/>
    </source>
</evidence>
<dbReference type="RefSeq" id="WP_120042744.1">
    <property type="nucleotide sequence ID" value="NZ_QZFU01000023.1"/>
</dbReference>
<evidence type="ECO:0000313" key="2">
    <source>
        <dbReference type="EMBL" id="RJO73668.1"/>
    </source>
</evidence>
<protein>
    <recommendedName>
        <fullName evidence="4">MFS transporter</fullName>
    </recommendedName>
</protein>
<keyword evidence="3" id="KW-1185">Reference proteome</keyword>
<evidence type="ECO:0000256" key="1">
    <source>
        <dbReference type="SAM" id="Phobius"/>
    </source>
</evidence>
<reference evidence="2 3" key="1">
    <citation type="submission" date="2018-09" db="EMBL/GenBank/DDBJ databases">
        <title>YIM PH21274 draft genome.</title>
        <authorList>
            <person name="Miao C."/>
        </authorList>
    </citation>
    <scope>NUCLEOTIDE SEQUENCE [LARGE SCALE GENOMIC DNA]</scope>
    <source>
        <strain evidence="2 3">YIM PH 21724</strain>
    </source>
</reference>
<sequence length="85" mass="8702">MAATAAELAAYAAIGPIFQSGIIRAAGRDQDRASAVYVTCYQIGIASGSACGAALLGLSLTWLPLTTLAGTLIAFLGITRSRHVY</sequence>
<keyword evidence="1" id="KW-0812">Transmembrane</keyword>
<dbReference type="EMBL" id="QZFU01000023">
    <property type="protein sequence ID" value="RJO73668.1"/>
    <property type="molecule type" value="Genomic_DNA"/>
</dbReference>
<evidence type="ECO:0008006" key="4">
    <source>
        <dbReference type="Google" id="ProtNLM"/>
    </source>
</evidence>
<dbReference type="AlphaFoldDB" id="A0A3A4KHC7"/>
<feature type="transmembrane region" description="Helical" evidence="1">
    <location>
        <begin position="34"/>
        <end position="56"/>
    </location>
</feature>
<comment type="caution">
    <text evidence="2">The sequence shown here is derived from an EMBL/GenBank/DDBJ whole genome shotgun (WGS) entry which is preliminary data.</text>
</comment>
<keyword evidence="1" id="KW-0472">Membrane</keyword>
<feature type="transmembrane region" description="Helical" evidence="1">
    <location>
        <begin position="62"/>
        <end position="79"/>
    </location>
</feature>
<keyword evidence="1" id="KW-1133">Transmembrane helix</keyword>